<proteinExistence type="predicted"/>
<dbReference type="AlphaFoldDB" id="A0A9P6ZRG2"/>
<sequence length="312" mass="34538">VLMCIITCKVVGSVSHSIAILCTIARLVYRAWTRHFWWEDAWAAVALIADVLCLVCLWLDQRISCDSQSHLNLTSWSRAARMSIIFSVIRIARHSGCKNYKQITYPIAMSFACMWAALIAQKMSVCELHSCIMPPSVAFSQLITDVIADVLLVAAPLYLWNNVGLSRNRQILVQSVFSASLLITAITIIHSIYLCIGHTSTTLIFAYVKGALSLFICNLLVIVTFLYRMYSMGTVDLDQSFTSNQVFTSVILTQTPSSTIPDTSLSVQEGTTSIQKTVVQTGATKPKDEDADMRCAEEGTGTEGWLETLKDD</sequence>
<accession>A0A9P6ZRG2</accession>
<feature type="transmembrane region" description="Helical" evidence="2">
    <location>
        <begin position="7"/>
        <end position="29"/>
    </location>
</feature>
<dbReference type="Proteomes" id="UP000714275">
    <property type="component" value="Unassembled WGS sequence"/>
</dbReference>
<name>A0A9P6ZRG2_9AGAM</name>
<reference evidence="3" key="1">
    <citation type="journal article" date="2020" name="New Phytol.">
        <title>Comparative genomics reveals dynamic genome evolution in host specialist ectomycorrhizal fungi.</title>
        <authorList>
            <person name="Lofgren L.A."/>
            <person name="Nguyen N.H."/>
            <person name="Vilgalys R."/>
            <person name="Ruytinx J."/>
            <person name="Liao H.L."/>
            <person name="Branco S."/>
            <person name="Kuo A."/>
            <person name="LaButti K."/>
            <person name="Lipzen A."/>
            <person name="Andreopoulos W."/>
            <person name="Pangilinan J."/>
            <person name="Riley R."/>
            <person name="Hundley H."/>
            <person name="Na H."/>
            <person name="Barry K."/>
            <person name="Grigoriev I.V."/>
            <person name="Stajich J.E."/>
            <person name="Kennedy P.G."/>
        </authorList>
    </citation>
    <scope>NUCLEOTIDE SEQUENCE</scope>
    <source>
        <strain evidence="3">DOB743</strain>
    </source>
</reference>
<feature type="transmembrane region" description="Helical" evidence="2">
    <location>
        <begin position="140"/>
        <end position="159"/>
    </location>
</feature>
<evidence type="ECO:0000313" key="3">
    <source>
        <dbReference type="EMBL" id="KAG1775434.1"/>
    </source>
</evidence>
<feature type="transmembrane region" description="Helical" evidence="2">
    <location>
        <begin position="171"/>
        <end position="192"/>
    </location>
</feature>
<dbReference type="EMBL" id="JABBWD010000034">
    <property type="protein sequence ID" value="KAG1775434.1"/>
    <property type="molecule type" value="Genomic_DNA"/>
</dbReference>
<feature type="compositionally biased region" description="Low complexity" evidence="1">
    <location>
        <begin position="303"/>
        <end position="312"/>
    </location>
</feature>
<feature type="transmembrane region" description="Helical" evidence="2">
    <location>
        <begin position="41"/>
        <end position="59"/>
    </location>
</feature>
<dbReference type="OrthoDB" id="444631at2759"/>
<evidence type="ECO:0000256" key="2">
    <source>
        <dbReference type="SAM" id="Phobius"/>
    </source>
</evidence>
<keyword evidence="2" id="KW-0812">Transmembrane</keyword>
<keyword evidence="2" id="KW-1133">Transmembrane helix</keyword>
<feature type="compositionally biased region" description="Basic and acidic residues" evidence="1">
    <location>
        <begin position="285"/>
        <end position="297"/>
    </location>
</feature>
<feature type="region of interest" description="Disordered" evidence="1">
    <location>
        <begin position="282"/>
        <end position="312"/>
    </location>
</feature>
<feature type="non-terminal residue" evidence="3">
    <location>
        <position position="312"/>
    </location>
</feature>
<keyword evidence="2" id="KW-0472">Membrane</keyword>
<feature type="transmembrane region" description="Helical" evidence="2">
    <location>
        <begin position="204"/>
        <end position="227"/>
    </location>
</feature>
<evidence type="ECO:0000313" key="4">
    <source>
        <dbReference type="Proteomes" id="UP000714275"/>
    </source>
</evidence>
<feature type="transmembrane region" description="Helical" evidence="2">
    <location>
        <begin position="103"/>
        <end position="120"/>
    </location>
</feature>
<evidence type="ECO:0000256" key="1">
    <source>
        <dbReference type="SAM" id="MobiDB-lite"/>
    </source>
</evidence>
<evidence type="ECO:0008006" key="5">
    <source>
        <dbReference type="Google" id="ProtNLM"/>
    </source>
</evidence>
<gene>
    <name evidence="3" type="ORF">EV702DRAFT_973180</name>
</gene>
<protein>
    <recommendedName>
        <fullName evidence="5">Transmembrane protein</fullName>
    </recommendedName>
</protein>
<keyword evidence="4" id="KW-1185">Reference proteome</keyword>
<organism evidence="3 4">
    <name type="scientific">Suillus placidus</name>
    <dbReference type="NCBI Taxonomy" id="48579"/>
    <lineage>
        <taxon>Eukaryota</taxon>
        <taxon>Fungi</taxon>
        <taxon>Dikarya</taxon>
        <taxon>Basidiomycota</taxon>
        <taxon>Agaricomycotina</taxon>
        <taxon>Agaricomycetes</taxon>
        <taxon>Agaricomycetidae</taxon>
        <taxon>Boletales</taxon>
        <taxon>Suillineae</taxon>
        <taxon>Suillaceae</taxon>
        <taxon>Suillus</taxon>
    </lineage>
</organism>
<comment type="caution">
    <text evidence="3">The sequence shown here is derived from an EMBL/GenBank/DDBJ whole genome shotgun (WGS) entry which is preliminary data.</text>
</comment>